<evidence type="ECO:0000256" key="2">
    <source>
        <dbReference type="SAM" id="SignalP"/>
    </source>
</evidence>
<keyword evidence="4" id="KW-1185">Reference proteome</keyword>
<gene>
    <name evidence="3" type="ORF">AKAME5_000714600</name>
</gene>
<evidence type="ECO:0000313" key="4">
    <source>
        <dbReference type="Proteomes" id="UP001279410"/>
    </source>
</evidence>
<proteinExistence type="predicted"/>
<feature type="compositionally biased region" description="Polar residues" evidence="1">
    <location>
        <begin position="54"/>
        <end position="70"/>
    </location>
</feature>
<feature type="region of interest" description="Disordered" evidence="1">
    <location>
        <begin position="42"/>
        <end position="85"/>
    </location>
</feature>
<dbReference type="EMBL" id="BRZM01000020">
    <property type="protein sequence ID" value="GLD54545.1"/>
    <property type="molecule type" value="Genomic_DNA"/>
</dbReference>
<feature type="signal peptide" evidence="2">
    <location>
        <begin position="1"/>
        <end position="18"/>
    </location>
</feature>
<reference evidence="3" key="1">
    <citation type="submission" date="2022-08" db="EMBL/GenBank/DDBJ databases">
        <title>Genome sequencing of akame (Lates japonicus).</title>
        <authorList>
            <person name="Hashiguchi Y."/>
            <person name="Takahashi H."/>
        </authorList>
    </citation>
    <scope>NUCLEOTIDE SEQUENCE</scope>
    <source>
        <strain evidence="3">Kochi</strain>
    </source>
</reference>
<dbReference type="Proteomes" id="UP001279410">
    <property type="component" value="Unassembled WGS sequence"/>
</dbReference>
<organism evidence="3 4">
    <name type="scientific">Lates japonicus</name>
    <name type="common">Japanese lates</name>
    <dbReference type="NCBI Taxonomy" id="270547"/>
    <lineage>
        <taxon>Eukaryota</taxon>
        <taxon>Metazoa</taxon>
        <taxon>Chordata</taxon>
        <taxon>Craniata</taxon>
        <taxon>Vertebrata</taxon>
        <taxon>Euteleostomi</taxon>
        <taxon>Actinopterygii</taxon>
        <taxon>Neopterygii</taxon>
        <taxon>Teleostei</taxon>
        <taxon>Neoteleostei</taxon>
        <taxon>Acanthomorphata</taxon>
        <taxon>Carangaria</taxon>
        <taxon>Carangaria incertae sedis</taxon>
        <taxon>Centropomidae</taxon>
        <taxon>Lates</taxon>
    </lineage>
</organism>
<feature type="chain" id="PRO_5042240220" evidence="2">
    <location>
        <begin position="19"/>
        <end position="85"/>
    </location>
</feature>
<keyword evidence="2" id="KW-0732">Signal</keyword>
<dbReference type="AlphaFoldDB" id="A0AAD3MJ69"/>
<sequence>MRGLTLLCLIGFIHVVAGLWPAGSRSWMENKNGFNITTNSSMAPVESSEHNKTVVWNGTRPATENTSGVSPLSDDGEDTQGNTRK</sequence>
<name>A0AAD3MJ69_LATJO</name>
<evidence type="ECO:0000313" key="3">
    <source>
        <dbReference type="EMBL" id="GLD54545.1"/>
    </source>
</evidence>
<protein>
    <submittedName>
        <fullName evidence="3">Uncharacterized protein</fullName>
    </submittedName>
</protein>
<evidence type="ECO:0000256" key="1">
    <source>
        <dbReference type="SAM" id="MobiDB-lite"/>
    </source>
</evidence>
<comment type="caution">
    <text evidence="3">The sequence shown here is derived from an EMBL/GenBank/DDBJ whole genome shotgun (WGS) entry which is preliminary data.</text>
</comment>
<accession>A0AAD3MJ69</accession>